<keyword evidence="1" id="KW-0732">Signal</keyword>
<name>A0A1T5FSE8_9SPHI</name>
<feature type="chain" id="PRO_5013137787" evidence="1">
    <location>
        <begin position="28"/>
        <end position="138"/>
    </location>
</feature>
<organism evidence="3 4">
    <name type="scientific">Sphingobacterium nematocida</name>
    <dbReference type="NCBI Taxonomy" id="1513896"/>
    <lineage>
        <taxon>Bacteria</taxon>
        <taxon>Pseudomonadati</taxon>
        <taxon>Bacteroidota</taxon>
        <taxon>Sphingobacteriia</taxon>
        <taxon>Sphingobacteriales</taxon>
        <taxon>Sphingobacteriaceae</taxon>
        <taxon>Sphingobacterium</taxon>
    </lineage>
</organism>
<feature type="signal peptide" evidence="1">
    <location>
        <begin position="1"/>
        <end position="27"/>
    </location>
</feature>
<evidence type="ECO:0000313" key="3">
    <source>
        <dbReference type="EMBL" id="SKB99052.1"/>
    </source>
</evidence>
<dbReference type="EMBL" id="FUZF01000018">
    <property type="protein sequence ID" value="SKB99052.1"/>
    <property type="molecule type" value="Genomic_DNA"/>
</dbReference>
<reference evidence="4" key="1">
    <citation type="submission" date="2017-02" db="EMBL/GenBank/DDBJ databases">
        <authorList>
            <person name="Varghese N."/>
            <person name="Submissions S."/>
        </authorList>
    </citation>
    <scope>NUCLEOTIDE SEQUENCE [LARGE SCALE GENOMIC DNA]</scope>
    <source>
        <strain evidence="4">DSM 24091</strain>
    </source>
</reference>
<protein>
    <submittedName>
        <fullName evidence="3">Por secretion system C-terminal sorting domain-containing protein</fullName>
    </submittedName>
</protein>
<evidence type="ECO:0000313" key="4">
    <source>
        <dbReference type="Proteomes" id="UP000190150"/>
    </source>
</evidence>
<evidence type="ECO:0000256" key="1">
    <source>
        <dbReference type="SAM" id="SignalP"/>
    </source>
</evidence>
<proteinExistence type="predicted"/>
<dbReference type="NCBIfam" id="TIGR04183">
    <property type="entry name" value="Por_Secre_tail"/>
    <property type="match status" value="1"/>
</dbReference>
<gene>
    <name evidence="3" type="ORF">SAMN05660841_03482</name>
</gene>
<dbReference type="AlphaFoldDB" id="A0A1T5FSE8"/>
<accession>A0A1T5FSE8</accession>
<feature type="domain" description="Secretion system C-terminal sorting" evidence="2">
    <location>
        <begin position="62"/>
        <end position="137"/>
    </location>
</feature>
<dbReference type="RefSeq" id="WP_079645020.1">
    <property type="nucleotide sequence ID" value="NZ_FUZF01000018.1"/>
</dbReference>
<dbReference type="OrthoDB" id="1523755at2"/>
<dbReference type="STRING" id="1513896.SAMN05660841_03482"/>
<dbReference type="Proteomes" id="UP000190150">
    <property type="component" value="Unassembled WGS sequence"/>
</dbReference>
<keyword evidence="4" id="KW-1185">Reference proteome</keyword>
<evidence type="ECO:0000259" key="2">
    <source>
        <dbReference type="Pfam" id="PF18962"/>
    </source>
</evidence>
<sequence length="138" mass="14776">MKVNILKYAKIMYTSFVLLACVHTAHANIGGSVGYELVGASVSAGKDDAAEKVVTNVKVMYNPVAEQISVSFKLTKQSNVAIKLMDALGNEVLNLSNSTLDAGNQNLSFETEGKVSPGFYFVRVGSGTETVVKRISIR</sequence>
<dbReference type="InterPro" id="IPR026444">
    <property type="entry name" value="Secre_tail"/>
</dbReference>
<dbReference type="Pfam" id="PF18962">
    <property type="entry name" value="Por_Secre_tail"/>
    <property type="match status" value="1"/>
</dbReference>
<dbReference type="PROSITE" id="PS51257">
    <property type="entry name" value="PROKAR_LIPOPROTEIN"/>
    <property type="match status" value="1"/>
</dbReference>